<dbReference type="RefSeq" id="WP_075081777.1">
    <property type="nucleotide sequence ID" value="NZ_CP042912.1"/>
</dbReference>
<evidence type="ECO:0000256" key="1">
    <source>
        <dbReference type="SAM" id="Phobius"/>
    </source>
</evidence>
<organism evidence="2 3">
    <name type="scientific">Mariniblastus fucicola</name>
    <dbReference type="NCBI Taxonomy" id="980251"/>
    <lineage>
        <taxon>Bacteria</taxon>
        <taxon>Pseudomonadati</taxon>
        <taxon>Planctomycetota</taxon>
        <taxon>Planctomycetia</taxon>
        <taxon>Pirellulales</taxon>
        <taxon>Pirellulaceae</taxon>
        <taxon>Mariniblastus</taxon>
    </lineage>
</organism>
<keyword evidence="1" id="KW-0812">Transmembrane</keyword>
<keyword evidence="3" id="KW-1185">Reference proteome</keyword>
<evidence type="ECO:0000313" key="2">
    <source>
        <dbReference type="EMBL" id="QEG21212.1"/>
    </source>
</evidence>
<feature type="transmembrane region" description="Helical" evidence="1">
    <location>
        <begin position="146"/>
        <end position="165"/>
    </location>
</feature>
<keyword evidence="1" id="KW-0472">Membrane</keyword>
<feature type="transmembrane region" description="Helical" evidence="1">
    <location>
        <begin position="250"/>
        <end position="269"/>
    </location>
</feature>
<protein>
    <submittedName>
        <fullName evidence="2">Uncharacterized protein</fullName>
    </submittedName>
</protein>
<name>A0A5B9P8H6_9BACT</name>
<gene>
    <name evidence="2" type="ORF">MFFC18_10670</name>
</gene>
<feature type="transmembrane region" description="Helical" evidence="1">
    <location>
        <begin position="208"/>
        <end position="230"/>
    </location>
</feature>
<feature type="transmembrane region" description="Helical" evidence="1">
    <location>
        <begin position="67"/>
        <end position="88"/>
    </location>
</feature>
<feature type="transmembrane region" description="Helical" evidence="1">
    <location>
        <begin position="117"/>
        <end position="140"/>
    </location>
</feature>
<dbReference type="OrthoDB" id="266384at2"/>
<evidence type="ECO:0000313" key="3">
    <source>
        <dbReference type="Proteomes" id="UP000322214"/>
    </source>
</evidence>
<accession>A0A5B9P8H6</accession>
<sequence>MQLDRTFIGIRQRSALEVWDLTLLVIRRYFRPLCWLFLIGAIPWMILNHLMTMWMVSDDYFSDHVQWFYWINACLVVSQAQAGTFWIAHYLGQAMFNPNPQAMETVSAVRKSKHRFFFGWLHLVNRMVLPALGLVAILWFSEEDEVNALLAAFVLPMLVFIGLVVRARTPYLSEILLLEEAPRKSDSTRVQSYSSRSKNLLGAPGADFFVKFSLAAIVGVGLSLAIYESFCLLDSVLGLQSIASSNLNYIYWQFSLWIAAAIVAVNRFLSYIDLRIRTEGWAVRLRLMAEEKRMAAEA</sequence>
<keyword evidence="1" id="KW-1133">Transmembrane helix</keyword>
<dbReference type="EMBL" id="CP042912">
    <property type="protein sequence ID" value="QEG21212.1"/>
    <property type="molecule type" value="Genomic_DNA"/>
</dbReference>
<dbReference type="KEGG" id="mff:MFFC18_10670"/>
<proteinExistence type="predicted"/>
<reference evidence="2 3" key="1">
    <citation type="submission" date="2019-08" db="EMBL/GenBank/DDBJ databases">
        <title>Deep-cultivation of Planctomycetes and their phenomic and genomic characterization uncovers novel biology.</title>
        <authorList>
            <person name="Wiegand S."/>
            <person name="Jogler M."/>
            <person name="Boedeker C."/>
            <person name="Pinto D."/>
            <person name="Vollmers J."/>
            <person name="Rivas-Marin E."/>
            <person name="Kohn T."/>
            <person name="Peeters S.H."/>
            <person name="Heuer A."/>
            <person name="Rast P."/>
            <person name="Oberbeckmann S."/>
            <person name="Bunk B."/>
            <person name="Jeske O."/>
            <person name="Meyerdierks A."/>
            <person name="Storesund J.E."/>
            <person name="Kallscheuer N."/>
            <person name="Luecker S."/>
            <person name="Lage O.M."/>
            <person name="Pohl T."/>
            <person name="Merkel B.J."/>
            <person name="Hornburger P."/>
            <person name="Mueller R.-W."/>
            <person name="Bruemmer F."/>
            <person name="Labrenz M."/>
            <person name="Spormann A.M."/>
            <person name="Op den Camp H."/>
            <person name="Overmann J."/>
            <person name="Amann R."/>
            <person name="Jetten M.S.M."/>
            <person name="Mascher T."/>
            <person name="Medema M.H."/>
            <person name="Devos D.P."/>
            <person name="Kaster A.-K."/>
            <person name="Ovreas L."/>
            <person name="Rohde M."/>
            <person name="Galperin M.Y."/>
            <person name="Jogler C."/>
        </authorList>
    </citation>
    <scope>NUCLEOTIDE SEQUENCE [LARGE SCALE GENOMIC DNA]</scope>
    <source>
        <strain evidence="2 3">FC18</strain>
    </source>
</reference>
<feature type="transmembrane region" description="Helical" evidence="1">
    <location>
        <begin position="33"/>
        <end position="55"/>
    </location>
</feature>
<dbReference type="STRING" id="980251.GCA_001642875_01873"/>
<dbReference type="Proteomes" id="UP000322214">
    <property type="component" value="Chromosome"/>
</dbReference>
<dbReference type="AlphaFoldDB" id="A0A5B9P8H6"/>